<protein>
    <submittedName>
        <fullName evidence="1">Uncharacterized protein</fullName>
    </submittedName>
</protein>
<gene>
    <name evidence="1" type="ordered locus">Bresu_0707</name>
</gene>
<dbReference type="eggNOG" id="ENOG5033J5M">
    <property type="taxonomic scope" value="Bacteria"/>
</dbReference>
<keyword evidence="2" id="KW-1185">Reference proteome</keyword>
<name>D9QLT8_BRESC</name>
<proteinExistence type="predicted"/>
<sequence>MTGATGTPGDELTAMATEELNAACSLTWPELKRITPWGDSFEGFAPSGRTVEVERRYLWAVDPEGAIVVEVEVRDASARTGVEARAILHAPG</sequence>
<dbReference type="KEGG" id="bsb:Bresu_0707"/>
<dbReference type="HOGENOM" id="CLU_2354297_0_0_5"/>
<accession>D9QLT8</accession>
<reference evidence="2" key="1">
    <citation type="journal article" date="2011" name="J. Bacteriol.">
        <title>Genome sequences of eight morphologically diverse alphaproteobacteria.</title>
        <authorList>
            <consortium name="US DOE Joint Genome Institute"/>
            <person name="Brown P.J."/>
            <person name="Kysela D.T."/>
            <person name="Buechlein A."/>
            <person name="Hemmerich C."/>
            <person name="Brun Y.V."/>
        </authorList>
    </citation>
    <scope>NUCLEOTIDE SEQUENCE [LARGE SCALE GENOMIC DNA]</scope>
    <source>
        <strain evidence="2">ATCC 15264 / DSM 4735 / LMG 14903 / NBRC 16000 / CB 81</strain>
    </source>
</reference>
<dbReference type="BioCyc" id="BSUB633149:G1GM8-708-MONOMER"/>
<evidence type="ECO:0000313" key="1">
    <source>
        <dbReference type="EMBL" id="ADL00022.1"/>
    </source>
</evidence>
<dbReference type="InParanoid" id="D9QLT8"/>
<dbReference type="Proteomes" id="UP000002696">
    <property type="component" value="Chromosome"/>
</dbReference>
<dbReference type="EMBL" id="CP002102">
    <property type="protein sequence ID" value="ADL00022.1"/>
    <property type="molecule type" value="Genomic_DNA"/>
</dbReference>
<dbReference type="AlphaFoldDB" id="D9QLT8"/>
<organism evidence="1 2">
    <name type="scientific">Brevundimonas subvibrioides (strain ATCC 15264 / DSM 4735 / LMG 14903 / NBRC 16000 / CB 81)</name>
    <name type="common">Caulobacter subvibrioides</name>
    <dbReference type="NCBI Taxonomy" id="633149"/>
    <lineage>
        <taxon>Bacteria</taxon>
        <taxon>Pseudomonadati</taxon>
        <taxon>Pseudomonadota</taxon>
        <taxon>Alphaproteobacteria</taxon>
        <taxon>Caulobacterales</taxon>
        <taxon>Caulobacteraceae</taxon>
        <taxon>Brevundimonas</taxon>
    </lineage>
</organism>
<dbReference type="OrthoDB" id="7205441at2"/>
<dbReference type="RefSeq" id="WP_013268125.1">
    <property type="nucleotide sequence ID" value="NC_014375.1"/>
</dbReference>
<evidence type="ECO:0000313" key="2">
    <source>
        <dbReference type="Proteomes" id="UP000002696"/>
    </source>
</evidence>
<dbReference type="STRING" id="633149.Bresu_0707"/>